<evidence type="ECO:0008006" key="2">
    <source>
        <dbReference type="Google" id="ProtNLM"/>
    </source>
</evidence>
<organism evidence="1">
    <name type="scientific">viral metagenome</name>
    <dbReference type="NCBI Taxonomy" id="1070528"/>
    <lineage>
        <taxon>unclassified sequences</taxon>
        <taxon>metagenomes</taxon>
        <taxon>organismal metagenomes</taxon>
    </lineage>
</organism>
<dbReference type="EMBL" id="MN739578">
    <property type="protein sequence ID" value="QHT14108.1"/>
    <property type="molecule type" value="Genomic_DNA"/>
</dbReference>
<name>A0A6C0DB61_9ZZZZ</name>
<accession>A0A6C0DB61</accession>
<reference evidence="1" key="1">
    <citation type="journal article" date="2020" name="Nature">
        <title>Giant virus diversity and host interactions through global metagenomics.</title>
        <authorList>
            <person name="Schulz F."/>
            <person name="Roux S."/>
            <person name="Paez-Espino D."/>
            <person name="Jungbluth S."/>
            <person name="Walsh D.A."/>
            <person name="Denef V.J."/>
            <person name="McMahon K.D."/>
            <person name="Konstantinidis K.T."/>
            <person name="Eloe-Fadrosh E.A."/>
            <person name="Kyrpides N.C."/>
            <person name="Woyke T."/>
        </authorList>
    </citation>
    <scope>NUCLEOTIDE SEQUENCE</scope>
    <source>
        <strain evidence="1">GVMAG-M-3300023174-134</strain>
    </source>
</reference>
<dbReference type="SUPFAM" id="SSF53335">
    <property type="entry name" value="S-adenosyl-L-methionine-dependent methyltransferases"/>
    <property type="match status" value="1"/>
</dbReference>
<dbReference type="InterPro" id="IPR029063">
    <property type="entry name" value="SAM-dependent_MTases_sf"/>
</dbReference>
<evidence type="ECO:0000313" key="1">
    <source>
        <dbReference type="EMBL" id="QHT14108.1"/>
    </source>
</evidence>
<dbReference type="Gene3D" id="3.40.50.150">
    <property type="entry name" value="Vaccinia Virus protein VP39"/>
    <property type="match status" value="1"/>
</dbReference>
<protein>
    <recommendedName>
        <fullName evidence="2">Methyltransferase</fullName>
    </recommendedName>
</protein>
<dbReference type="AlphaFoldDB" id="A0A6C0DB61"/>
<proteinExistence type="predicted"/>
<dbReference type="Pfam" id="PF13578">
    <property type="entry name" value="Methyltransf_24"/>
    <property type="match status" value="1"/>
</dbReference>
<sequence length="223" mass="25494">MFERRKIFINRRQFIEDTKIENLHYAWSHGVNGSNTLPVIFELTKMIKPKVCVIIGTGDGLIPRIIREAQIKSLVNDSKTYLIDLGETMGAMPNQIHNKNSMFRIMYPEIIVYKDYSVPGGIDFISKLESEIDLLWIDGDHSYEGSLNDFVQYSKLVGKNGLIFLHDTAPNGAGETQPTWCGVDKTIEYIRNNKEFELINFTKTDKLDIGMGFAIVKRNLQNN</sequence>